<reference evidence="2" key="1">
    <citation type="journal article" date="2019" name="Int. J. Syst. Evol. Microbiol.">
        <title>The Global Catalogue of Microorganisms (GCM) 10K type strain sequencing project: providing services to taxonomists for standard genome sequencing and annotation.</title>
        <authorList>
            <consortium name="The Broad Institute Genomics Platform"/>
            <consortium name="The Broad Institute Genome Sequencing Center for Infectious Disease"/>
            <person name="Wu L."/>
            <person name="Ma J."/>
        </authorList>
    </citation>
    <scope>NUCLEOTIDE SEQUENCE [LARGE SCALE GENOMIC DNA]</scope>
    <source>
        <strain evidence="2">CCUG 56108</strain>
    </source>
</reference>
<evidence type="ECO:0000313" key="2">
    <source>
        <dbReference type="Proteomes" id="UP001597176"/>
    </source>
</evidence>
<proteinExistence type="predicted"/>
<protein>
    <submittedName>
        <fullName evidence="1">Uncharacterized protein</fullName>
    </submittedName>
</protein>
<gene>
    <name evidence="1" type="ORF">ACFQ4G_04595</name>
</gene>
<comment type="caution">
    <text evidence="1">The sequence shown here is derived from an EMBL/GenBank/DDBJ whole genome shotgun (WGS) entry which is preliminary data.</text>
</comment>
<dbReference type="Proteomes" id="UP001597176">
    <property type="component" value="Unassembled WGS sequence"/>
</dbReference>
<organism evidence="1 2">
    <name type="scientific">Methylobacterium marchantiae</name>
    <dbReference type="NCBI Taxonomy" id="600331"/>
    <lineage>
        <taxon>Bacteria</taxon>
        <taxon>Pseudomonadati</taxon>
        <taxon>Pseudomonadota</taxon>
        <taxon>Alphaproteobacteria</taxon>
        <taxon>Hyphomicrobiales</taxon>
        <taxon>Methylobacteriaceae</taxon>
        <taxon>Methylobacterium</taxon>
    </lineage>
</organism>
<name>A0ABW3WU36_9HYPH</name>
<dbReference type="EMBL" id="JBHTND010000004">
    <property type="protein sequence ID" value="MFD1300863.1"/>
    <property type="molecule type" value="Genomic_DNA"/>
</dbReference>
<evidence type="ECO:0000313" key="1">
    <source>
        <dbReference type="EMBL" id="MFD1300863.1"/>
    </source>
</evidence>
<sequence>MLSTNQKKNIRRAPVAIVGRKTARRLRATGSLGLLDSEPNFEPVPGSMLVLLSRLHRAERRVGGEDEGSSS</sequence>
<keyword evidence="2" id="KW-1185">Reference proteome</keyword>
<accession>A0ABW3WU36</accession>